<keyword evidence="5 6" id="KW-0472">Membrane</keyword>
<dbReference type="PANTHER" id="PTHR22779:SF6">
    <property type="entry name" value="SD17342P"/>
    <property type="match status" value="1"/>
</dbReference>
<sequence length="132" mass="14810">MICNEKPISTPTLSYFGDVLKFANTCTLNKFAEMWWEVFLWALFSSIFVHTTAAIIAFVTLRKHHYGKYCPIFILIMGVLPPMTYGILSSAMIAMVYANASMTMAHVYAMFWGLGQTAICAAFGFTRILALL</sequence>
<dbReference type="EMBL" id="HBUF01215772">
    <property type="protein sequence ID" value="CAG6667136.1"/>
    <property type="molecule type" value="Transcribed_RNA"/>
</dbReference>
<protein>
    <submittedName>
        <fullName evidence="7">Transmembrane protein 170A</fullName>
    </submittedName>
</protein>
<evidence type="ECO:0000256" key="4">
    <source>
        <dbReference type="ARBA" id="ARBA00022989"/>
    </source>
</evidence>
<dbReference type="InterPro" id="IPR019334">
    <property type="entry name" value="TMEM170A/B/YPR153W-like"/>
</dbReference>
<evidence type="ECO:0000256" key="6">
    <source>
        <dbReference type="SAM" id="Phobius"/>
    </source>
</evidence>
<dbReference type="EMBL" id="HBUF01215773">
    <property type="protein sequence ID" value="CAG6667137.1"/>
    <property type="molecule type" value="Transcribed_RNA"/>
</dbReference>
<comment type="similarity">
    <text evidence="2">Belongs to the TMEM170 family.</text>
</comment>
<feature type="transmembrane region" description="Helical" evidence="6">
    <location>
        <begin position="38"/>
        <end position="61"/>
    </location>
</feature>
<dbReference type="EMBL" id="HBUF01049468">
    <property type="protein sequence ID" value="CAG6621167.1"/>
    <property type="molecule type" value="Transcribed_RNA"/>
</dbReference>
<name>A0A8D8MB32_9HEMI</name>
<reference evidence="7" key="1">
    <citation type="submission" date="2021-05" db="EMBL/GenBank/DDBJ databases">
        <authorList>
            <person name="Alioto T."/>
            <person name="Alioto T."/>
            <person name="Gomez Garrido J."/>
        </authorList>
    </citation>
    <scope>NUCLEOTIDE SEQUENCE</scope>
</reference>
<comment type="subcellular location">
    <subcellularLocation>
        <location evidence="1">Membrane</location>
        <topology evidence="1">Multi-pass membrane protein</topology>
    </subcellularLocation>
</comment>
<keyword evidence="4 6" id="KW-1133">Transmembrane helix</keyword>
<proteinExistence type="inferred from homology"/>
<dbReference type="EMBL" id="HBUF01386501">
    <property type="protein sequence ID" value="CAG6732338.1"/>
    <property type="molecule type" value="Transcribed_RNA"/>
</dbReference>
<accession>A0A8D8MB32</accession>
<feature type="transmembrane region" description="Helical" evidence="6">
    <location>
        <begin position="109"/>
        <end position="130"/>
    </location>
</feature>
<dbReference type="EMBL" id="HBUF01386500">
    <property type="protein sequence ID" value="CAG6732337.1"/>
    <property type="molecule type" value="Transcribed_RNA"/>
</dbReference>
<evidence type="ECO:0000313" key="7">
    <source>
        <dbReference type="EMBL" id="CAG6621168.1"/>
    </source>
</evidence>
<evidence type="ECO:0000256" key="3">
    <source>
        <dbReference type="ARBA" id="ARBA00022692"/>
    </source>
</evidence>
<dbReference type="PANTHER" id="PTHR22779">
    <property type="entry name" value="SD17342P"/>
    <property type="match status" value="1"/>
</dbReference>
<dbReference type="AlphaFoldDB" id="A0A8D8MB32"/>
<evidence type="ECO:0000256" key="5">
    <source>
        <dbReference type="ARBA" id="ARBA00023136"/>
    </source>
</evidence>
<evidence type="ECO:0000256" key="1">
    <source>
        <dbReference type="ARBA" id="ARBA00004141"/>
    </source>
</evidence>
<feature type="transmembrane region" description="Helical" evidence="6">
    <location>
        <begin position="73"/>
        <end position="97"/>
    </location>
</feature>
<keyword evidence="3 6" id="KW-0812">Transmembrane</keyword>
<evidence type="ECO:0000256" key="2">
    <source>
        <dbReference type="ARBA" id="ARBA00006325"/>
    </source>
</evidence>
<dbReference type="EMBL" id="HBUF01049469">
    <property type="protein sequence ID" value="CAG6621168.1"/>
    <property type="molecule type" value="Transcribed_RNA"/>
</dbReference>
<dbReference type="GO" id="GO:0016020">
    <property type="term" value="C:membrane"/>
    <property type="evidence" value="ECO:0007669"/>
    <property type="project" value="UniProtKB-SubCell"/>
</dbReference>
<organism evidence="7">
    <name type="scientific">Cacopsylla melanoneura</name>
    <dbReference type="NCBI Taxonomy" id="428564"/>
    <lineage>
        <taxon>Eukaryota</taxon>
        <taxon>Metazoa</taxon>
        <taxon>Ecdysozoa</taxon>
        <taxon>Arthropoda</taxon>
        <taxon>Hexapoda</taxon>
        <taxon>Insecta</taxon>
        <taxon>Pterygota</taxon>
        <taxon>Neoptera</taxon>
        <taxon>Paraneoptera</taxon>
        <taxon>Hemiptera</taxon>
        <taxon>Sternorrhyncha</taxon>
        <taxon>Psylloidea</taxon>
        <taxon>Psyllidae</taxon>
        <taxon>Psyllinae</taxon>
        <taxon>Cacopsylla</taxon>
    </lineage>
</organism>
<dbReference type="EMBL" id="HBUF01558635">
    <property type="protein sequence ID" value="CAG6761215.1"/>
    <property type="molecule type" value="Transcribed_RNA"/>
</dbReference>
<dbReference type="Pfam" id="PF10190">
    <property type="entry name" value="Tmemb_170"/>
    <property type="match status" value="1"/>
</dbReference>
<dbReference type="EMBL" id="HBUF01558636">
    <property type="protein sequence ID" value="CAG6761216.1"/>
    <property type="molecule type" value="Transcribed_RNA"/>
</dbReference>